<organism evidence="2 3">
    <name type="scientific">Pleurotus ostreatus (strain PC15)</name>
    <name type="common">Oyster mushroom</name>
    <dbReference type="NCBI Taxonomy" id="1137138"/>
    <lineage>
        <taxon>Eukaryota</taxon>
        <taxon>Fungi</taxon>
        <taxon>Dikarya</taxon>
        <taxon>Basidiomycota</taxon>
        <taxon>Agaricomycotina</taxon>
        <taxon>Agaricomycetes</taxon>
        <taxon>Agaricomycetidae</taxon>
        <taxon>Agaricales</taxon>
        <taxon>Pleurotineae</taxon>
        <taxon>Pleurotaceae</taxon>
        <taxon>Pleurotus</taxon>
    </lineage>
</organism>
<reference evidence="3" key="1">
    <citation type="journal article" date="2014" name="Proc. Natl. Acad. Sci. U.S.A.">
        <title>Extensive sampling of basidiomycete genomes demonstrates inadequacy of the white-rot/brown-rot paradigm for wood decay fungi.</title>
        <authorList>
            <person name="Riley R."/>
            <person name="Salamov A.A."/>
            <person name="Brown D.W."/>
            <person name="Nagy L.G."/>
            <person name="Floudas D."/>
            <person name="Held B.W."/>
            <person name="Levasseur A."/>
            <person name="Lombard V."/>
            <person name="Morin E."/>
            <person name="Otillar R."/>
            <person name="Lindquist E.A."/>
            <person name="Sun H."/>
            <person name="LaButti K.M."/>
            <person name="Schmutz J."/>
            <person name="Jabbour D."/>
            <person name="Luo H."/>
            <person name="Baker S.E."/>
            <person name="Pisabarro A.G."/>
            <person name="Walton J.D."/>
            <person name="Blanchette R.A."/>
            <person name="Henrissat B."/>
            <person name="Martin F."/>
            <person name="Cullen D."/>
            <person name="Hibbett D.S."/>
            <person name="Grigoriev I.V."/>
        </authorList>
    </citation>
    <scope>NUCLEOTIDE SEQUENCE [LARGE SCALE GENOMIC DNA]</scope>
    <source>
        <strain evidence="3">PC15</strain>
    </source>
</reference>
<sequence length="77" mass="8437">MPNGPDQFPVPPTNAPEPKCSADTHAPPPTHPLTHGVLLKATRRRYFGIWDLGFWDLEYGGGGGVNVRKAKLRKCIS</sequence>
<dbReference type="AlphaFoldDB" id="A0A067NTP3"/>
<feature type="region of interest" description="Disordered" evidence="1">
    <location>
        <begin position="1"/>
        <end position="34"/>
    </location>
</feature>
<name>A0A067NTP3_PLEO1</name>
<evidence type="ECO:0000313" key="2">
    <source>
        <dbReference type="EMBL" id="KDQ30355.1"/>
    </source>
</evidence>
<protein>
    <submittedName>
        <fullName evidence="2">Uncharacterized protein</fullName>
    </submittedName>
</protein>
<evidence type="ECO:0000256" key="1">
    <source>
        <dbReference type="SAM" id="MobiDB-lite"/>
    </source>
</evidence>
<proteinExistence type="predicted"/>
<dbReference type="InParanoid" id="A0A067NTP3"/>
<gene>
    <name evidence="2" type="ORF">PLEOSDRAFT_1101349</name>
</gene>
<dbReference type="VEuPathDB" id="FungiDB:PLEOSDRAFT_1101349"/>
<dbReference type="Proteomes" id="UP000027073">
    <property type="component" value="Unassembled WGS sequence"/>
</dbReference>
<accession>A0A067NTP3</accession>
<evidence type="ECO:0000313" key="3">
    <source>
        <dbReference type="Proteomes" id="UP000027073"/>
    </source>
</evidence>
<dbReference type="HOGENOM" id="CLU_2639106_0_0_1"/>
<dbReference type="EMBL" id="KL198006">
    <property type="protein sequence ID" value="KDQ30355.1"/>
    <property type="molecule type" value="Genomic_DNA"/>
</dbReference>